<evidence type="ECO:0000313" key="1">
    <source>
        <dbReference type="EMBL" id="OTP66106.1"/>
    </source>
</evidence>
<organism evidence="1 2">
    <name type="scientific">Caballeronia sordidicola</name>
    <name type="common">Burkholderia sordidicola</name>
    <dbReference type="NCBI Taxonomy" id="196367"/>
    <lineage>
        <taxon>Bacteria</taxon>
        <taxon>Pseudomonadati</taxon>
        <taxon>Pseudomonadota</taxon>
        <taxon>Betaproteobacteria</taxon>
        <taxon>Burkholderiales</taxon>
        <taxon>Burkholderiaceae</taxon>
        <taxon>Caballeronia</taxon>
    </lineage>
</organism>
<dbReference type="AlphaFoldDB" id="A0A242M4I5"/>
<comment type="caution">
    <text evidence="1">The sequence shown here is derived from an EMBL/GenBank/DDBJ whole genome shotgun (WGS) entry which is preliminary data.</text>
</comment>
<gene>
    <name evidence="1" type="ORF">PAMC26577_38380</name>
</gene>
<sequence>MKKLPNSRTSMMRTQPRLITRAPLGLIGLHLPLNRPLVSISLTCVRM</sequence>
<protein>
    <submittedName>
        <fullName evidence="1">Uncharacterized protein</fullName>
    </submittedName>
</protein>
<name>A0A242M4I5_CABSO</name>
<accession>A0A242M4I5</accession>
<dbReference type="EMBL" id="NBTZ01000164">
    <property type="protein sequence ID" value="OTP66106.1"/>
    <property type="molecule type" value="Genomic_DNA"/>
</dbReference>
<evidence type="ECO:0000313" key="2">
    <source>
        <dbReference type="Proteomes" id="UP000195221"/>
    </source>
</evidence>
<reference evidence="1 2" key="1">
    <citation type="submission" date="2017-03" db="EMBL/GenBank/DDBJ databases">
        <title>Genome analysis of strain PAMC 26577.</title>
        <authorList>
            <person name="Oh H.-M."/>
            <person name="Yang J.-A."/>
        </authorList>
    </citation>
    <scope>NUCLEOTIDE SEQUENCE [LARGE SCALE GENOMIC DNA]</scope>
    <source>
        <strain evidence="1 2">PAMC 26577</strain>
    </source>
</reference>
<proteinExistence type="predicted"/>
<dbReference type="Proteomes" id="UP000195221">
    <property type="component" value="Unassembled WGS sequence"/>
</dbReference>